<dbReference type="Proteomes" id="UP000722791">
    <property type="component" value="Unassembled WGS sequence"/>
</dbReference>
<keyword evidence="2" id="KW-0472">Membrane</keyword>
<reference evidence="3" key="1">
    <citation type="journal article" date="2021" name="Proc. Natl. Acad. Sci. U.S.A.">
        <title>Three genomes in the algal genus Volvox reveal the fate of a haploid sex-determining region after a transition to homothallism.</title>
        <authorList>
            <person name="Yamamoto K."/>
            <person name="Hamaji T."/>
            <person name="Kawai-Toyooka H."/>
            <person name="Matsuzaki R."/>
            <person name="Takahashi F."/>
            <person name="Nishimura Y."/>
            <person name="Kawachi M."/>
            <person name="Noguchi H."/>
            <person name="Minakuchi Y."/>
            <person name="Umen J.G."/>
            <person name="Toyoda A."/>
            <person name="Nozaki H."/>
        </authorList>
    </citation>
    <scope>NUCLEOTIDE SEQUENCE</scope>
    <source>
        <strain evidence="3">NIES-3785</strain>
    </source>
</reference>
<name>A0A8J4G9Q7_9CHLO</name>
<proteinExistence type="predicted"/>
<sequence>MLLVAVGEGGLLMSNRGSWAVCWPSVPQARGIRAFPSRLLEVLRAAVYMAGGVCQYQLCSARGLLFMQGAQGEFPRGPGLHVIANLSKSMFSVLTETEFQLIFDLVSVGFLPSFLILALSGGRCIFRQQGRKAFNETLVVEVYTDVAKDGHITARTNGPASCPRCWTCTTARHTQQTKETPPGLASFRVRPPPLARRASPRPHPRHPGPQKC</sequence>
<organism evidence="3 4">
    <name type="scientific">Volvox reticuliferus</name>
    <dbReference type="NCBI Taxonomy" id="1737510"/>
    <lineage>
        <taxon>Eukaryota</taxon>
        <taxon>Viridiplantae</taxon>
        <taxon>Chlorophyta</taxon>
        <taxon>core chlorophytes</taxon>
        <taxon>Chlorophyceae</taxon>
        <taxon>CS clade</taxon>
        <taxon>Chlamydomonadales</taxon>
        <taxon>Volvocaceae</taxon>
        <taxon>Volvox</taxon>
    </lineage>
</organism>
<accession>A0A8J4G9Q7</accession>
<dbReference type="AlphaFoldDB" id="A0A8J4G9Q7"/>
<evidence type="ECO:0000313" key="4">
    <source>
        <dbReference type="Proteomes" id="UP000722791"/>
    </source>
</evidence>
<evidence type="ECO:0000256" key="1">
    <source>
        <dbReference type="SAM" id="MobiDB-lite"/>
    </source>
</evidence>
<dbReference type="EMBL" id="BNCQ01000012">
    <property type="protein sequence ID" value="GIM02830.1"/>
    <property type="molecule type" value="Genomic_DNA"/>
</dbReference>
<comment type="caution">
    <text evidence="3">The sequence shown here is derived from an EMBL/GenBank/DDBJ whole genome shotgun (WGS) entry which is preliminary data.</text>
</comment>
<protein>
    <submittedName>
        <fullName evidence="3">Uncharacterized protein</fullName>
    </submittedName>
</protein>
<feature type="region of interest" description="Disordered" evidence="1">
    <location>
        <begin position="173"/>
        <end position="212"/>
    </location>
</feature>
<evidence type="ECO:0000313" key="3">
    <source>
        <dbReference type="EMBL" id="GIM02830.1"/>
    </source>
</evidence>
<feature type="compositionally biased region" description="Basic residues" evidence="1">
    <location>
        <begin position="198"/>
        <end position="212"/>
    </location>
</feature>
<feature type="transmembrane region" description="Helical" evidence="2">
    <location>
        <begin position="99"/>
        <end position="122"/>
    </location>
</feature>
<keyword evidence="2" id="KW-1133">Transmembrane helix</keyword>
<evidence type="ECO:0000256" key="2">
    <source>
        <dbReference type="SAM" id="Phobius"/>
    </source>
</evidence>
<keyword evidence="2" id="KW-0812">Transmembrane</keyword>
<gene>
    <name evidence="3" type="ORF">Vretimale_7665</name>
</gene>